<gene>
    <name evidence="2" type="ORF">KHA90_05375</name>
</gene>
<protein>
    <recommendedName>
        <fullName evidence="4">Lipocalin-like domain-containing protein</fullName>
    </recommendedName>
</protein>
<accession>A0ABS5P811</accession>
<reference evidence="2 3" key="1">
    <citation type="journal article" date="2018" name="Int. J. Syst. Evol. Microbiol.">
        <title>Flavobacterium chryseum sp. nov. and Flavobacterium psychroterrae sp. nov., novel environmental bacteria isolated from Antarctica.</title>
        <authorList>
            <person name="Kralova S."/>
            <person name="Svec P."/>
            <person name="Busse H.J."/>
            <person name="Stankova E."/>
            <person name="Vaczi P."/>
            <person name="Sedlacek I."/>
        </authorList>
    </citation>
    <scope>NUCLEOTIDE SEQUENCE [LARGE SCALE GENOMIC DNA]</scope>
    <source>
        <strain evidence="2 3">CCM 8827</strain>
    </source>
</reference>
<name>A0ABS5P811_9FLAO</name>
<dbReference type="EMBL" id="JAGYVZ010000003">
    <property type="protein sequence ID" value="MBS7230449.1"/>
    <property type="molecule type" value="Genomic_DNA"/>
</dbReference>
<dbReference type="RefSeq" id="WP_213296160.1">
    <property type="nucleotide sequence ID" value="NZ_JAGYVZ010000003.1"/>
</dbReference>
<evidence type="ECO:0000256" key="1">
    <source>
        <dbReference type="SAM" id="SignalP"/>
    </source>
</evidence>
<sequence>MYVKSTYLFFLFIAFNLSAQTETTDLCNQIYGKWKTYYTQLPYRITPTNNLDIWIFNENGIVTINNKPTSCKLAEDCSKLIISNDLGFFSIEILGDTLFLNRIISVHESHNIYLKKTN</sequence>
<organism evidence="2 3">
    <name type="scientific">Flavobacterium psychroterrae</name>
    <dbReference type="NCBI Taxonomy" id="2133767"/>
    <lineage>
        <taxon>Bacteria</taxon>
        <taxon>Pseudomonadati</taxon>
        <taxon>Bacteroidota</taxon>
        <taxon>Flavobacteriia</taxon>
        <taxon>Flavobacteriales</taxon>
        <taxon>Flavobacteriaceae</taxon>
        <taxon>Flavobacterium</taxon>
    </lineage>
</organism>
<dbReference type="Proteomes" id="UP000722625">
    <property type="component" value="Unassembled WGS sequence"/>
</dbReference>
<evidence type="ECO:0000313" key="2">
    <source>
        <dbReference type="EMBL" id="MBS7230449.1"/>
    </source>
</evidence>
<feature type="signal peptide" evidence="1">
    <location>
        <begin position="1"/>
        <end position="19"/>
    </location>
</feature>
<feature type="chain" id="PRO_5046032285" description="Lipocalin-like domain-containing protein" evidence="1">
    <location>
        <begin position="20"/>
        <end position="118"/>
    </location>
</feature>
<evidence type="ECO:0000313" key="3">
    <source>
        <dbReference type="Proteomes" id="UP000722625"/>
    </source>
</evidence>
<keyword evidence="1" id="KW-0732">Signal</keyword>
<proteinExistence type="predicted"/>
<keyword evidence="3" id="KW-1185">Reference proteome</keyword>
<evidence type="ECO:0008006" key="4">
    <source>
        <dbReference type="Google" id="ProtNLM"/>
    </source>
</evidence>
<comment type="caution">
    <text evidence="2">The sequence shown here is derived from an EMBL/GenBank/DDBJ whole genome shotgun (WGS) entry which is preliminary data.</text>
</comment>